<dbReference type="SUPFAM" id="SSF47802">
    <property type="entry name" value="DNA polymerase beta, N-terminal domain-like"/>
    <property type="match status" value="1"/>
</dbReference>
<dbReference type="Gene3D" id="1.10.150.20">
    <property type="entry name" value="5' to 3' exonuclease, C-terminal subdomain"/>
    <property type="match status" value="1"/>
</dbReference>
<dbReference type="GO" id="GO:0003887">
    <property type="term" value="F:DNA-directed DNA polymerase activity"/>
    <property type="evidence" value="ECO:0007669"/>
    <property type="project" value="InterPro"/>
</dbReference>
<feature type="region of interest" description="Disordered" evidence="1">
    <location>
        <begin position="151"/>
        <end position="179"/>
    </location>
</feature>
<reference evidence="3" key="1">
    <citation type="submission" date="2020-02" db="EMBL/GenBank/DDBJ databases">
        <authorList>
            <person name="Meier V. D."/>
        </authorList>
    </citation>
    <scope>NUCLEOTIDE SEQUENCE</scope>
    <source>
        <strain evidence="3">AVDCRST_MAG88</strain>
    </source>
</reference>
<dbReference type="EMBL" id="CADCWM010000489">
    <property type="protein sequence ID" value="CAA9563545.1"/>
    <property type="molecule type" value="Genomic_DNA"/>
</dbReference>
<sequence length="179" mass="19337">MTNREVAHILFNIATLLELAEGNPYRIQAYRRAARGMLRLRTEARDLLAAGKELPLPGLGKRLREKIGQLLMGGRMAFYEEMIAEQHPAIQGLMAVPGVGPKTAARLFTELHLTSPEALLFAARRGRVRELWGFGERRERALADAAAMLVGGSPPPAPTPGPAQLPLVVANDTSSPAAA</sequence>
<name>A0A6J4V063_9BACT</name>
<feature type="domain" description="Crossover junction endonuclease MUS81-like HHH" evidence="2">
    <location>
        <begin position="1"/>
        <end position="75"/>
    </location>
</feature>
<accession>A0A6J4V063</accession>
<dbReference type="PANTHER" id="PTHR11276:SF28">
    <property type="entry name" value="DNA POLYMERASE LAMBDA"/>
    <property type="match status" value="1"/>
</dbReference>
<gene>
    <name evidence="3" type="ORF">AVDCRST_MAG88-1705</name>
</gene>
<protein>
    <recommendedName>
        <fullName evidence="2">Crossover junction endonuclease MUS81-like HHH domain-containing protein</fullName>
    </recommendedName>
</protein>
<dbReference type="InterPro" id="IPR010996">
    <property type="entry name" value="HHH_MUS81"/>
</dbReference>
<evidence type="ECO:0000256" key="1">
    <source>
        <dbReference type="SAM" id="MobiDB-lite"/>
    </source>
</evidence>
<organism evidence="3">
    <name type="scientific">uncultured Thermomicrobiales bacterium</name>
    <dbReference type="NCBI Taxonomy" id="1645740"/>
    <lineage>
        <taxon>Bacteria</taxon>
        <taxon>Pseudomonadati</taxon>
        <taxon>Thermomicrobiota</taxon>
        <taxon>Thermomicrobia</taxon>
        <taxon>Thermomicrobiales</taxon>
        <taxon>environmental samples</taxon>
    </lineage>
</organism>
<dbReference type="Gene3D" id="1.10.150.110">
    <property type="entry name" value="DNA polymerase beta, N-terminal domain-like"/>
    <property type="match status" value="1"/>
</dbReference>
<proteinExistence type="predicted"/>
<dbReference type="AlphaFoldDB" id="A0A6J4V063"/>
<dbReference type="InterPro" id="IPR027421">
    <property type="entry name" value="DNA_pol_lamdba_lyase_dom_sf"/>
</dbReference>
<dbReference type="PANTHER" id="PTHR11276">
    <property type="entry name" value="DNA POLYMERASE TYPE-X FAMILY MEMBER"/>
    <property type="match status" value="1"/>
</dbReference>
<dbReference type="GO" id="GO:0003677">
    <property type="term" value="F:DNA binding"/>
    <property type="evidence" value="ECO:0007669"/>
    <property type="project" value="InterPro"/>
</dbReference>
<dbReference type="GO" id="GO:0006281">
    <property type="term" value="P:DNA repair"/>
    <property type="evidence" value="ECO:0007669"/>
    <property type="project" value="InterPro"/>
</dbReference>
<evidence type="ECO:0000313" key="3">
    <source>
        <dbReference type="EMBL" id="CAA9563545.1"/>
    </source>
</evidence>
<feature type="compositionally biased region" description="Pro residues" evidence="1">
    <location>
        <begin position="153"/>
        <end position="163"/>
    </location>
</feature>
<dbReference type="InterPro" id="IPR022312">
    <property type="entry name" value="DNA_pol_X"/>
</dbReference>
<evidence type="ECO:0000259" key="2">
    <source>
        <dbReference type="Pfam" id="PF14716"/>
    </source>
</evidence>
<dbReference type="Pfam" id="PF14716">
    <property type="entry name" value="HHH_8"/>
    <property type="match status" value="1"/>
</dbReference>